<comment type="similarity">
    <text evidence="1">Belongs to the CdaR family.</text>
</comment>
<dbReference type="Pfam" id="PF17853">
    <property type="entry name" value="GGDEF_2"/>
    <property type="match status" value="1"/>
</dbReference>
<dbReference type="EMBL" id="JABWMJ010000002">
    <property type="protein sequence ID" value="NUZ05290.1"/>
    <property type="molecule type" value="Genomic_DNA"/>
</dbReference>
<organism evidence="4 5">
    <name type="scientific">Piscinibacter koreensis</name>
    <dbReference type="NCBI Taxonomy" id="2742824"/>
    <lineage>
        <taxon>Bacteria</taxon>
        <taxon>Pseudomonadati</taxon>
        <taxon>Pseudomonadota</taxon>
        <taxon>Betaproteobacteria</taxon>
        <taxon>Burkholderiales</taxon>
        <taxon>Sphaerotilaceae</taxon>
        <taxon>Piscinibacter</taxon>
    </lineage>
</organism>
<dbReference type="InterPro" id="IPR041522">
    <property type="entry name" value="CdaR_GGDEF"/>
</dbReference>
<dbReference type="PANTHER" id="PTHR33744">
    <property type="entry name" value="CARBOHYDRATE DIACID REGULATOR"/>
    <property type="match status" value="1"/>
</dbReference>
<dbReference type="SMART" id="SM00065">
    <property type="entry name" value="GAF"/>
    <property type="match status" value="1"/>
</dbReference>
<reference evidence="4 5" key="1">
    <citation type="submission" date="2020-06" db="EMBL/GenBank/DDBJ databases">
        <title>Schlegella sp. ID0723 isolated from air conditioner.</title>
        <authorList>
            <person name="Kim D.Y."/>
            <person name="Kim D.-U."/>
        </authorList>
    </citation>
    <scope>NUCLEOTIDE SEQUENCE [LARGE SCALE GENOMIC DNA]</scope>
    <source>
        <strain evidence="4 5">ID0723</strain>
    </source>
</reference>
<gene>
    <name evidence="4" type="ORF">HQN59_05890</name>
</gene>
<sequence>MGQVIRMDSNEAPVRELIELLHQGAPADEFARRLADVDAWPVASPGRSEMVETVRMAMAVRNRLELQQERERGLLAVIESAQDLSSRLDLQGLLSAIVSRARNLLGSDLAWLSTYEADPDEFHVLVVDGALKQSTSAMVARRDRGVAGLVMSTRLPFTTPDYLADTRFAHDSRLDDAFREEGIAALVGVPLIWNGDVIGFLFVADRYHRMHTAQSISILCTLATHGAVALKNARDFEGVSAALARADESRAELERHLRNIQAAADAHEQIMSLLARGASLATLCQSMAELLRGSVLVLDEAAVMVSKGSASGYASDAMNRYAPHAEHSADLMRAMRVSRESGRSVVAFEAAGETCRVMAVIGGDDILGSALLFHRDGLEEVAIRTFERSASVIGVVLLSQQRMEATRNRNASALLRSLVSPRQDDPALLANRAEQHGIDLARPVSLVLVEMDGARAGYAARRFGSLTPLAQALTDDIDGVLVVLCAASRAADVRQTVATWIEQELRCGHRGVVSRPVSAPAEIPALYATLRRALGVLGRMGVHGQILGQDELAIYSTLFETHDRASLANFLDASIGPLLTHDRKRGSELAATLLAYFDCNQNAKTTGQRLGIHVNTVRQRLASIEDLVGHWGQASRALELHIALRLWSLSGPA</sequence>
<evidence type="ECO:0000256" key="2">
    <source>
        <dbReference type="SAM" id="Coils"/>
    </source>
</evidence>
<feature type="domain" description="GAF" evidence="3">
    <location>
        <begin position="89"/>
        <end position="240"/>
    </location>
</feature>
<keyword evidence="5" id="KW-1185">Reference proteome</keyword>
<dbReference type="SUPFAM" id="SSF55781">
    <property type="entry name" value="GAF domain-like"/>
    <property type="match status" value="1"/>
</dbReference>
<accession>A0A7Y6NL94</accession>
<dbReference type="Gene3D" id="1.10.10.2840">
    <property type="entry name" value="PucR C-terminal helix-turn-helix domain"/>
    <property type="match status" value="1"/>
</dbReference>
<dbReference type="InterPro" id="IPR042070">
    <property type="entry name" value="PucR_C-HTH_sf"/>
</dbReference>
<dbReference type="InterPro" id="IPR029016">
    <property type="entry name" value="GAF-like_dom_sf"/>
</dbReference>
<evidence type="ECO:0000313" key="5">
    <source>
        <dbReference type="Proteomes" id="UP000529637"/>
    </source>
</evidence>
<comment type="caution">
    <text evidence="4">The sequence shown here is derived from an EMBL/GenBank/DDBJ whole genome shotgun (WGS) entry which is preliminary data.</text>
</comment>
<dbReference type="RefSeq" id="WP_176067027.1">
    <property type="nucleotide sequence ID" value="NZ_JABWMJ010000002.1"/>
</dbReference>
<dbReference type="Pfam" id="PF13556">
    <property type="entry name" value="HTH_30"/>
    <property type="match status" value="1"/>
</dbReference>
<name>A0A7Y6NL94_9BURK</name>
<feature type="coiled-coil region" evidence="2">
    <location>
        <begin position="239"/>
        <end position="270"/>
    </location>
</feature>
<dbReference type="Gene3D" id="3.30.450.40">
    <property type="match status" value="1"/>
</dbReference>
<evidence type="ECO:0000259" key="3">
    <source>
        <dbReference type="SMART" id="SM00065"/>
    </source>
</evidence>
<protein>
    <submittedName>
        <fullName evidence="4">Helix-turn-helix domain-containing protein</fullName>
    </submittedName>
</protein>
<dbReference type="Pfam" id="PF01590">
    <property type="entry name" value="GAF"/>
    <property type="match status" value="1"/>
</dbReference>
<dbReference type="Proteomes" id="UP000529637">
    <property type="component" value="Unassembled WGS sequence"/>
</dbReference>
<dbReference type="InterPro" id="IPR051448">
    <property type="entry name" value="CdaR-like_regulators"/>
</dbReference>
<dbReference type="InterPro" id="IPR003018">
    <property type="entry name" value="GAF"/>
</dbReference>
<dbReference type="PANTHER" id="PTHR33744:SF1">
    <property type="entry name" value="DNA-BINDING TRANSCRIPTIONAL ACTIVATOR ADER"/>
    <property type="match status" value="1"/>
</dbReference>
<keyword evidence="2" id="KW-0175">Coiled coil</keyword>
<evidence type="ECO:0000313" key="4">
    <source>
        <dbReference type="EMBL" id="NUZ05290.1"/>
    </source>
</evidence>
<evidence type="ECO:0000256" key="1">
    <source>
        <dbReference type="ARBA" id="ARBA00006754"/>
    </source>
</evidence>
<dbReference type="InterPro" id="IPR025736">
    <property type="entry name" value="PucR_C-HTH_dom"/>
</dbReference>
<dbReference type="AlphaFoldDB" id="A0A7Y6NL94"/>
<proteinExistence type="inferred from homology"/>